<dbReference type="InterPro" id="IPR033809">
    <property type="entry name" value="USP39"/>
</dbReference>
<dbReference type="InterPro" id="IPR013083">
    <property type="entry name" value="Znf_RING/FYVE/PHD"/>
</dbReference>
<evidence type="ECO:0000256" key="10">
    <source>
        <dbReference type="SAM" id="MobiDB-lite"/>
    </source>
</evidence>
<dbReference type="CDD" id="cd02669">
    <property type="entry name" value="Peptidase_C19M"/>
    <property type="match status" value="1"/>
</dbReference>
<dbReference type="GO" id="GO:0000245">
    <property type="term" value="P:spliceosomal complex assembly"/>
    <property type="evidence" value="ECO:0007669"/>
    <property type="project" value="InterPro"/>
</dbReference>
<dbReference type="GO" id="GO:0008270">
    <property type="term" value="F:zinc ion binding"/>
    <property type="evidence" value="ECO:0007669"/>
    <property type="project" value="UniProtKB-KW"/>
</dbReference>
<dbReference type="GO" id="GO:0005681">
    <property type="term" value="C:spliceosomal complex"/>
    <property type="evidence" value="ECO:0007669"/>
    <property type="project" value="UniProtKB-KW"/>
</dbReference>
<evidence type="ECO:0000256" key="3">
    <source>
        <dbReference type="ARBA" id="ARBA00022723"/>
    </source>
</evidence>
<proteinExistence type="predicted"/>
<dbReference type="SUPFAM" id="SSF57850">
    <property type="entry name" value="RING/U-box"/>
    <property type="match status" value="1"/>
</dbReference>
<evidence type="ECO:0000256" key="2">
    <source>
        <dbReference type="ARBA" id="ARBA00022664"/>
    </source>
</evidence>
<dbReference type="SUPFAM" id="SSF54001">
    <property type="entry name" value="Cysteine proteinases"/>
    <property type="match status" value="1"/>
</dbReference>
<feature type="domain" description="UBP-type" evidence="12">
    <location>
        <begin position="59"/>
        <end position="156"/>
    </location>
</feature>
<evidence type="ECO:0000256" key="1">
    <source>
        <dbReference type="ARBA" id="ARBA00004123"/>
    </source>
</evidence>
<reference evidence="13 14" key="1">
    <citation type="submission" date="2024-03" db="EMBL/GenBank/DDBJ databases">
        <title>Complete genome sequence of the green alga Chloropicon roscoffensis RCC1871.</title>
        <authorList>
            <person name="Lemieux C."/>
            <person name="Pombert J.-F."/>
            <person name="Otis C."/>
            <person name="Turmel M."/>
        </authorList>
    </citation>
    <scope>NUCLEOTIDE SEQUENCE [LARGE SCALE GENOMIC DNA]</scope>
    <source>
        <strain evidence="13 14">RCC1871</strain>
    </source>
</reference>
<evidence type="ECO:0000259" key="12">
    <source>
        <dbReference type="PROSITE" id="PS50271"/>
    </source>
</evidence>
<evidence type="ECO:0000256" key="7">
    <source>
        <dbReference type="ARBA" id="ARBA00023187"/>
    </source>
</evidence>
<keyword evidence="5 9" id="KW-0863">Zinc-finger</keyword>
<dbReference type="InterPro" id="IPR028889">
    <property type="entry name" value="USP"/>
</dbReference>
<dbReference type="InterPro" id="IPR038765">
    <property type="entry name" value="Papain-like_cys_pep_sf"/>
</dbReference>
<comment type="subcellular location">
    <subcellularLocation>
        <location evidence="1">Nucleus</location>
    </subcellularLocation>
</comment>
<dbReference type="PROSITE" id="PS50235">
    <property type="entry name" value="USP_3"/>
    <property type="match status" value="1"/>
</dbReference>
<dbReference type="GO" id="GO:0004843">
    <property type="term" value="F:cysteine-type deubiquitinase activity"/>
    <property type="evidence" value="ECO:0007669"/>
    <property type="project" value="InterPro"/>
</dbReference>
<dbReference type="EMBL" id="CP151501">
    <property type="protein sequence ID" value="WZN58754.1"/>
    <property type="molecule type" value="Genomic_DNA"/>
</dbReference>
<gene>
    <name evidence="13" type="ORF">HKI87_01g02780</name>
</gene>
<keyword evidence="2" id="KW-0507">mRNA processing</keyword>
<dbReference type="InterPro" id="IPR001394">
    <property type="entry name" value="Peptidase_C19_UCH"/>
</dbReference>
<accession>A0AAX4NXU5</accession>
<dbReference type="Proteomes" id="UP001472866">
    <property type="component" value="Chromosome 01"/>
</dbReference>
<dbReference type="AlphaFoldDB" id="A0AAX4NXU5"/>
<keyword evidence="14" id="KW-1185">Reference proteome</keyword>
<keyword evidence="4" id="KW-0747">Spliceosome</keyword>
<dbReference type="GO" id="GO:0016579">
    <property type="term" value="P:protein deubiquitination"/>
    <property type="evidence" value="ECO:0007669"/>
    <property type="project" value="InterPro"/>
</dbReference>
<dbReference type="PANTHER" id="PTHR21646">
    <property type="entry name" value="UBIQUITIN CARBOXYL-TERMINAL HYDROLASE"/>
    <property type="match status" value="1"/>
</dbReference>
<dbReference type="Gene3D" id="3.90.70.10">
    <property type="entry name" value="Cysteine proteinases"/>
    <property type="match status" value="1"/>
</dbReference>
<feature type="domain" description="USP" evidence="11">
    <location>
        <begin position="183"/>
        <end position="482"/>
    </location>
</feature>
<name>A0AAX4NXU5_9CHLO</name>
<evidence type="ECO:0000313" key="14">
    <source>
        <dbReference type="Proteomes" id="UP001472866"/>
    </source>
</evidence>
<organism evidence="13 14">
    <name type="scientific">Chloropicon roscoffensis</name>
    <dbReference type="NCBI Taxonomy" id="1461544"/>
    <lineage>
        <taxon>Eukaryota</taxon>
        <taxon>Viridiplantae</taxon>
        <taxon>Chlorophyta</taxon>
        <taxon>Chloropicophyceae</taxon>
        <taxon>Chloropicales</taxon>
        <taxon>Chloropicaceae</taxon>
        <taxon>Chloropicon</taxon>
    </lineage>
</organism>
<dbReference type="Gene3D" id="3.30.40.10">
    <property type="entry name" value="Zinc/RING finger domain, C3HC4 (zinc finger)"/>
    <property type="match status" value="1"/>
</dbReference>
<keyword evidence="13" id="KW-0378">Hydrolase</keyword>
<keyword evidence="13" id="KW-0645">Protease</keyword>
<dbReference type="PROSITE" id="PS50271">
    <property type="entry name" value="ZF_UBP"/>
    <property type="match status" value="1"/>
</dbReference>
<keyword evidence="6" id="KW-0862">Zinc</keyword>
<sequence length="486" mass="53699">MGASESGNGVAGDASRPAKKQRRLDNEPERPSTSSDGEGDASGILARRPGGPLRKVAGSECPYLDTISRARLDFDFEKSCSVTLRKENVYACLVCGKYFCGRGPRTPAYTHALEEGHSIFMKLSTGQVFALPDGYEVVDQSLQDIKQVLNPTFSREDVASLDAPGSERWERTLSGEPYLPGMVGLNNLKATDYANVVVHALLRVRPFRDHFLLGGQAGQGGAAPTPLVEKFGELCRKMWNKGSFKGQVSPLEFLLAVQERSKKRFSVDAQADPVTFLSWLLNTLHFDLTGGKPSKRRSVVTRCFQGEMAVTELRGGGEEAEPVRTKFLMLGLDLPPAPLFRDAMEKNIIPQVPLLTLLKKYEGEKITEIVGKGRKKYEVTRVPDHLIVWAKRFTTNAIRHYGREKNPTIVTFPLRGLPVLGKKFDLVAMGCHEGKPEGGTHRAILLHHAGREWYQVEDLSVTDVRPETVAIAEAYFQIYSATAVSK</sequence>
<dbReference type="InterPro" id="IPR050185">
    <property type="entry name" value="Ub_carboxyl-term_hydrolase"/>
</dbReference>
<feature type="region of interest" description="Disordered" evidence="10">
    <location>
        <begin position="1"/>
        <end position="53"/>
    </location>
</feature>
<evidence type="ECO:0000256" key="8">
    <source>
        <dbReference type="ARBA" id="ARBA00023242"/>
    </source>
</evidence>
<dbReference type="PANTHER" id="PTHR21646:SF16">
    <property type="entry name" value="U4_U6.U5 TRI-SNRNP-ASSOCIATED PROTEIN 2"/>
    <property type="match status" value="1"/>
</dbReference>
<protein>
    <submittedName>
        <fullName evidence="13">Ubiquitin-specific protease domain-containing protein</fullName>
    </submittedName>
</protein>
<dbReference type="Pfam" id="PF02148">
    <property type="entry name" value="zf-UBP"/>
    <property type="match status" value="1"/>
</dbReference>
<dbReference type="SMART" id="SM00290">
    <property type="entry name" value="ZnF_UBP"/>
    <property type="match status" value="1"/>
</dbReference>
<dbReference type="Pfam" id="PF00443">
    <property type="entry name" value="UCH"/>
    <property type="match status" value="1"/>
</dbReference>
<keyword evidence="7" id="KW-0508">mRNA splicing</keyword>
<evidence type="ECO:0000313" key="13">
    <source>
        <dbReference type="EMBL" id="WZN58754.1"/>
    </source>
</evidence>
<evidence type="ECO:0000259" key="11">
    <source>
        <dbReference type="PROSITE" id="PS50235"/>
    </source>
</evidence>
<evidence type="ECO:0000256" key="4">
    <source>
        <dbReference type="ARBA" id="ARBA00022728"/>
    </source>
</evidence>
<dbReference type="GO" id="GO:0006508">
    <property type="term" value="P:proteolysis"/>
    <property type="evidence" value="ECO:0007669"/>
    <property type="project" value="UniProtKB-KW"/>
</dbReference>
<evidence type="ECO:0000256" key="9">
    <source>
        <dbReference type="PROSITE-ProRule" id="PRU00502"/>
    </source>
</evidence>
<keyword evidence="8" id="KW-0539">Nucleus</keyword>
<evidence type="ECO:0000256" key="6">
    <source>
        <dbReference type="ARBA" id="ARBA00022833"/>
    </source>
</evidence>
<evidence type="ECO:0000256" key="5">
    <source>
        <dbReference type="ARBA" id="ARBA00022771"/>
    </source>
</evidence>
<keyword evidence="3" id="KW-0479">Metal-binding</keyword>
<dbReference type="InterPro" id="IPR001607">
    <property type="entry name" value="Znf_UBP"/>
</dbReference>